<dbReference type="AlphaFoldDB" id="A0A9W6WVZ0"/>
<sequence>MKTSFPTEEDTTAGLTEYVRWEYAFEPAIPENLFEKLAVATYSPLLRSERIYASSCFIDKISGSSHTCVAKEDSTLNEPMDIMSSVLSVTVVASDRTLAWKQLVWYCMNLENLLKTYPGLLITRSTVSQRNQRYNVDQLLSDQEHFMQLNICTNQEYLPADMEWYTNRSRPGKEIFDKQAAAVEPTNNVSLDTTVALIHEGLYKLNASIENQKESMDYQFQQNAERIDAAVGNLQRFQIALITGMENKAKFPSLWTLEYRGFDDRSSHTVSSSLMASLQRKITTTVVIKFRSELSGICYHEPIVISAAREVFSRFGKCLKVRQAVS</sequence>
<evidence type="ECO:0000313" key="1">
    <source>
        <dbReference type="EMBL" id="GMF19741.1"/>
    </source>
</evidence>
<keyword evidence="2" id="KW-1185">Reference proteome</keyword>
<dbReference type="Proteomes" id="UP001165083">
    <property type="component" value="Unassembled WGS sequence"/>
</dbReference>
<name>A0A9W6WVZ0_9STRA</name>
<dbReference type="EMBL" id="BSXW01000355">
    <property type="protein sequence ID" value="GMF19741.1"/>
    <property type="molecule type" value="Genomic_DNA"/>
</dbReference>
<accession>A0A9W6WVZ0</accession>
<gene>
    <name evidence="1" type="ORF">Plil01_000757400</name>
</gene>
<organism evidence="1 2">
    <name type="scientific">Phytophthora lilii</name>
    <dbReference type="NCBI Taxonomy" id="2077276"/>
    <lineage>
        <taxon>Eukaryota</taxon>
        <taxon>Sar</taxon>
        <taxon>Stramenopiles</taxon>
        <taxon>Oomycota</taxon>
        <taxon>Peronosporomycetes</taxon>
        <taxon>Peronosporales</taxon>
        <taxon>Peronosporaceae</taxon>
        <taxon>Phytophthora</taxon>
    </lineage>
</organism>
<reference evidence="1" key="1">
    <citation type="submission" date="2023-04" db="EMBL/GenBank/DDBJ databases">
        <title>Phytophthora lilii NBRC 32176.</title>
        <authorList>
            <person name="Ichikawa N."/>
            <person name="Sato H."/>
            <person name="Tonouchi N."/>
        </authorList>
    </citation>
    <scope>NUCLEOTIDE SEQUENCE</scope>
    <source>
        <strain evidence="1">NBRC 32176</strain>
    </source>
</reference>
<dbReference type="OrthoDB" id="93327at2759"/>
<comment type="caution">
    <text evidence="1">The sequence shown here is derived from an EMBL/GenBank/DDBJ whole genome shotgun (WGS) entry which is preliminary data.</text>
</comment>
<protein>
    <submittedName>
        <fullName evidence="1">Unnamed protein product</fullName>
    </submittedName>
</protein>
<evidence type="ECO:0000313" key="2">
    <source>
        <dbReference type="Proteomes" id="UP001165083"/>
    </source>
</evidence>
<proteinExistence type="predicted"/>